<feature type="region of interest" description="Disordered" evidence="3">
    <location>
        <begin position="34"/>
        <end position="105"/>
    </location>
</feature>
<dbReference type="InterPro" id="IPR012677">
    <property type="entry name" value="Nucleotide-bd_a/b_plait_sf"/>
</dbReference>
<feature type="region of interest" description="Disordered" evidence="3">
    <location>
        <begin position="299"/>
        <end position="363"/>
    </location>
</feature>
<evidence type="ECO:0000313" key="6">
    <source>
        <dbReference type="Proteomes" id="UP001271007"/>
    </source>
</evidence>
<accession>A0AAJ0D782</accession>
<evidence type="ECO:0000256" key="3">
    <source>
        <dbReference type="SAM" id="MobiDB-lite"/>
    </source>
</evidence>
<dbReference type="AlphaFoldDB" id="A0AAJ0D782"/>
<sequence length="423" mass="45638">MYECMHCTDEHFFRRCPELGVEHYEPKGFRPLLPPPTLEDQPSVVKPSTSGVVAQARQPSIETAVTQSAQVKPEPEPELAASTSVHDLPAAVLTPSPQQDSGEQDPRALCEGRRLYIGNMSYAATEADLKTFFRDYYVQSVRIPINPRTTRPVGYAFVDLYIPSQLEQAVSELDGKSLVDRKVSVQLAKPGSATPTRATSEVSGAATVKTKSRAAAVKTESRAATVKTESRAATVKTESGAVTVKTGGYPSSENRSHHTGVLKLPIAAAAAPETSTGSHHMDPSRAAMIAAALYGPQPVASKGHKQGPIYSGSNSVPLGPKQPIGTSWRLSEERSVLVQTQSPTPSLPQPTIEETANDRSGQPESELWRAIEQQIRSAVEETQAAQFNGLSERESVRERLDMALNTIRSIISGEEGTVFDKNV</sequence>
<evidence type="ECO:0000256" key="2">
    <source>
        <dbReference type="PROSITE-ProRule" id="PRU00176"/>
    </source>
</evidence>
<evidence type="ECO:0000259" key="4">
    <source>
        <dbReference type="PROSITE" id="PS50102"/>
    </source>
</evidence>
<feature type="compositionally biased region" description="Polar residues" evidence="3">
    <location>
        <begin position="46"/>
        <end position="70"/>
    </location>
</feature>
<evidence type="ECO:0000313" key="5">
    <source>
        <dbReference type="EMBL" id="KAK3047847.1"/>
    </source>
</evidence>
<dbReference type="InterPro" id="IPR052462">
    <property type="entry name" value="SLIRP/GR-RBP-like"/>
</dbReference>
<keyword evidence="1 2" id="KW-0694">RNA-binding</keyword>
<organism evidence="5 6">
    <name type="scientific">Extremus antarcticus</name>
    <dbReference type="NCBI Taxonomy" id="702011"/>
    <lineage>
        <taxon>Eukaryota</taxon>
        <taxon>Fungi</taxon>
        <taxon>Dikarya</taxon>
        <taxon>Ascomycota</taxon>
        <taxon>Pezizomycotina</taxon>
        <taxon>Dothideomycetes</taxon>
        <taxon>Dothideomycetidae</taxon>
        <taxon>Mycosphaerellales</taxon>
        <taxon>Extremaceae</taxon>
        <taxon>Extremus</taxon>
    </lineage>
</organism>
<dbReference type="PANTHER" id="PTHR48027">
    <property type="entry name" value="HETEROGENEOUS NUCLEAR RIBONUCLEOPROTEIN 87F-RELATED"/>
    <property type="match status" value="1"/>
</dbReference>
<dbReference type="EMBL" id="JAWDJX010000056">
    <property type="protein sequence ID" value="KAK3047847.1"/>
    <property type="molecule type" value="Genomic_DNA"/>
</dbReference>
<comment type="caution">
    <text evidence="5">The sequence shown here is derived from an EMBL/GenBank/DDBJ whole genome shotgun (WGS) entry which is preliminary data.</text>
</comment>
<reference evidence="5" key="1">
    <citation type="submission" date="2023-04" db="EMBL/GenBank/DDBJ databases">
        <title>Black Yeasts Isolated from many extreme environments.</title>
        <authorList>
            <person name="Coleine C."/>
            <person name="Stajich J.E."/>
            <person name="Selbmann L."/>
        </authorList>
    </citation>
    <scope>NUCLEOTIDE SEQUENCE</scope>
    <source>
        <strain evidence="5">CCFEE 5312</strain>
    </source>
</reference>
<dbReference type="InterPro" id="IPR035979">
    <property type="entry name" value="RBD_domain_sf"/>
</dbReference>
<gene>
    <name evidence="5" type="ORF">LTR09_010822</name>
</gene>
<dbReference type="PROSITE" id="PS50102">
    <property type="entry name" value="RRM"/>
    <property type="match status" value="1"/>
</dbReference>
<protein>
    <recommendedName>
        <fullName evidence="4">RRM domain-containing protein</fullName>
    </recommendedName>
</protein>
<dbReference type="Pfam" id="PF00076">
    <property type="entry name" value="RRM_1"/>
    <property type="match status" value="1"/>
</dbReference>
<dbReference type="SMART" id="SM00360">
    <property type="entry name" value="RRM"/>
    <property type="match status" value="1"/>
</dbReference>
<dbReference type="Proteomes" id="UP001271007">
    <property type="component" value="Unassembled WGS sequence"/>
</dbReference>
<proteinExistence type="predicted"/>
<dbReference type="InterPro" id="IPR000504">
    <property type="entry name" value="RRM_dom"/>
</dbReference>
<dbReference type="GO" id="GO:0003723">
    <property type="term" value="F:RNA binding"/>
    <property type="evidence" value="ECO:0007669"/>
    <property type="project" value="UniProtKB-UniRule"/>
</dbReference>
<name>A0AAJ0D782_9PEZI</name>
<evidence type="ECO:0000256" key="1">
    <source>
        <dbReference type="ARBA" id="ARBA00022884"/>
    </source>
</evidence>
<keyword evidence="6" id="KW-1185">Reference proteome</keyword>
<dbReference type="Gene3D" id="3.30.70.330">
    <property type="match status" value="1"/>
</dbReference>
<feature type="domain" description="RRM" evidence="4">
    <location>
        <begin position="113"/>
        <end position="190"/>
    </location>
</feature>
<feature type="compositionally biased region" description="Polar residues" evidence="3">
    <location>
        <begin position="352"/>
        <end position="363"/>
    </location>
</feature>
<dbReference type="SUPFAM" id="SSF54928">
    <property type="entry name" value="RNA-binding domain, RBD"/>
    <property type="match status" value="1"/>
</dbReference>